<feature type="region of interest" description="Disordered" evidence="1">
    <location>
        <begin position="1"/>
        <end position="81"/>
    </location>
</feature>
<dbReference type="Proteomes" id="UP001196980">
    <property type="component" value="Unassembled WGS sequence"/>
</dbReference>
<name>A0ABS6S3G3_9BACT</name>
<proteinExistence type="predicted"/>
<organism evidence="2 3">
    <name type="scientific">Candidatus Magnetobacterium casense</name>
    <dbReference type="NCBI Taxonomy" id="1455061"/>
    <lineage>
        <taxon>Bacteria</taxon>
        <taxon>Pseudomonadati</taxon>
        <taxon>Nitrospirota</taxon>
        <taxon>Thermodesulfovibrionia</taxon>
        <taxon>Thermodesulfovibrionales</taxon>
        <taxon>Candidatus Magnetobacteriaceae</taxon>
        <taxon>Candidatus Magnetobacterium</taxon>
    </lineage>
</organism>
<evidence type="ECO:0008006" key="4">
    <source>
        <dbReference type="Google" id="ProtNLM"/>
    </source>
</evidence>
<evidence type="ECO:0000256" key="1">
    <source>
        <dbReference type="SAM" id="MobiDB-lite"/>
    </source>
</evidence>
<evidence type="ECO:0000313" key="3">
    <source>
        <dbReference type="Proteomes" id="UP001196980"/>
    </source>
</evidence>
<protein>
    <recommendedName>
        <fullName evidence="4">Secreted protein</fullName>
    </recommendedName>
</protein>
<comment type="caution">
    <text evidence="2">The sequence shown here is derived from an EMBL/GenBank/DDBJ whole genome shotgun (WGS) entry which is preliminary data.</text>
</comment>
<sequence>MAIHFATHIHTHTRGEKNVAEVDKSDDATDETERSSVHSDSGGEEDEGEDYEDGESETDEGPTESECDGSSDEDDGEESGE</sequence>
<feature type="compositionally biased region" description="Acidic residues" evidence="1">
    <location>
        <begin position="42"/>
        <end position="81"/>
    </location>
</feature>
<dbReference type="EMBL" id="JABXWD010000571">
    <property type="protein sequence ID" value="MBV6343395.1"/>
    <property type="molecule type" value="Genomic_DNA"/>
</dbReference>
<keyword evidence="3" id="KW-1185">Reference proteome</keyword>
<feature type="compositionally biased region" description="Basic and acidic residues" evidence="1">
    <location>
        <begin position="13"/>
        <end position="37"/>
    </location>
</feature>
<evidence type="ECO:0000313" key="2">
    <source>
        <dbReference type="EMBL" id="MBV6343395.1"/>
    </source>
</evidence>
<accession>A0ABS6S3G3</accession>
<gene>
    <name evidence="2" type="ORF">HWQ67_17615</name>
</gene>
<reference evidence="2 3" key="1">
    <citation type="journal article" date="2020" name="J Geophys Res Biogeosci">
        <title>Magnetotaxis as an Adaptation to Enable Bacterial Shuttling of Microbial Sulfur and Sulfur Cycling Across Aquatic Oxic#Anoxic Interfaces.</title>
        <authorList>
            <person name="Li J."/>
            <person name="Liu P."/>
            <person name="Wang J."/>
            <person name="Roberts A.P."/>
            <person name="Pan Y."/>
        </authorList>
    </citation>
    <scope>NUCLEOTIDE SEQUENCE [LARGE SCALE GENOMIC DNA]</scope>
    <source>
        <strain evidence="2 3">MYR-1_YQ</strain>
    </source>
</reference>